<sequence length="81" mass="9854">MPSPPILHRTLSHEDQADLDAALYFEQCNHHDTIFANYWMSNEWINYTFFRKEVHSFVKYHKSCHVNDLPTFTFYVYPIRK</sequence>
<reference evidence="1" key="1">
    <citation type="journal article" date="2020" name="Nature">
        <title>Giant virus diversity and host interactions through global metagenomics.</title>
        <authorList>
            <person name="Schulz F."/>
            <person name="Roux S."/>
            <person name="Paez-Espino D."/>
            <person name="Jungbluth S."/>
            <person name="Walsh D.A."/>
            <person name="Denef V.J."/>
            <person name="McMahon K.D."/>
            <person name="Konstantinidis K.T."/>
            <person name="Eloe-Fadrosh E.A."/>
            <person name="Kyrpides N.C."/>
            <person name="Woyke T."/>
        </authorList>
    </citation>
    <scope>NUCLEOTIDE SEQUENCE</scope>
    <source>
        <strain evidence="1">GVMAG-M-3300013004-44</strain>
    </source>
</reference>
<accession>A0A6C0BGQ3</accession>
<name>A0A6C0BGQ3_9ZZZZ</name>
<protein>
    <submittedName>
        <fullName evidence="1">Uncharacterized protein</fullName>
    </submittedName>
</protein>
<dbReference type="EMBL" id="MN739157">
    <property type="protein sequence ID" value="QHS91270.1"/>
    <property type="molecule type" value="Genomic_DNA"/>
</dbReference>
<proteinExistence type="predicted"/>
<evidence type="ECO:0000313" key="1">
    <source>
        <dbReference type="EMBL" id="QHS91270.1"/>
    </source>
</evidence>
<dbReference type="AlphaFoldDB" id="A0A6C0BGQ3"/>
<organism evidence="1">
    <name type="scientific">viral metagenome</name>
    <dbReference type="NCBI Taxonomy" id="1070528"/>
    <lineage>
        <taxon>unclassified sequences</taxon>
        <taxon>metagenomes</taxon>
        <taxon>organismal metagenomes</taxon>
    </lineage>
</organism>